<evidence type="ECO:0000313" key="2">
    <source>
        <dbReference type="EMBL" id="RVW98557.1"/>
    </source>
</evidence>
<proteinExistence type="predicted"/>
<dbReference type="AlphaFoldDB" id="A0A438DVY3"/>
<reference evidence="1 3" key="1">
    <citation type="journal article" date="2018" name="PLoS Genet.">
        <title>Population sequencing reveals clonal diversity and ancestral inbreeding in the grapevine cultivar Chardonnay.</title>
        <authorList>
            <person name="Roach M.J."/>
            <person name="Johnson D.L."/>
            <person name="Bohlmann J."/>
            <person name="van Vuuren H.J."/>
            <person name="Jones S.J."/>
            <person name="Pretorius I.S."/>
            <person name="Schmidt S.A."/>
            <person name="Borneman A.R."/>
        </authorList>
    </citation>
    <scope>NUCLEOTIDE SEQUENCE [LARGE SCALE GENOMIC DNA]</scope>
    <source>
        <strain evidence="3">cv. Chardonnay</strain>
        <strain evidence="1">I10V1</strain>
        <tissue evidence="1">Leaf</tissue>
    </source>
</reference>
<evidence type="ECO:0000313" key="3">
    <source>
        <dbReference type="Proteomes" id="UP000288805"/>
    </source>
</evidence>
<name>A0A438DVY3_VITVI</name>
<organism evidence="1 3">
    <name type="scientific">Vitis vinifera</name>
    <name type="common">Grape</name>
    <dbReference type="NCBI Taxonomy" id="29760"/>
    <lineage>
        <taxon>Eukaryota</taxon>
        <taxon>Viridiplantae</taxon>
        <taxon>Streptophyta</taxon>
        <taxon>Embryophyta</taxon>
        <taxon>Tracheophyta</taxon>
        <taxon>Spermatophyta</taxon>
        <taxon>Magnoliopsida</taxon>
        <taxon>eudicotyledons</taxon>
        <taxon>Gunneridae</taxon>
        <taxon>Pentapetalae</taxon>
        <taxon>rosids</taxon>
        <taxon>Vitales</taxon>
        <taxon>Vitaceae</taxon>
        <taxon>Viteae</taxon>
        <taxon>Vitis</taxon>
    </lineage>
</organism>
<dbReference type="EMBL" id="QGNW01001478">
    <property type="protein sequence ID" value="RVW39570.1"/>
    <property type="molecule type" value="Genomic_DNA"/>
</dbReference>
<dbReference type="Proteomes" id="UP000288805">
    <property type="component" value="Unassembled WGS sequence"/>
</dbReference>
<accession>A0A438DVY3</accession>
<evidence type="ECO:0000313" key="1">
    <source>
        <dbReference type="EMBL" id="RVW39570.1"/>
    </source>
</evidence>
<sequence>MSLPPSPSPESFASLSMLLMPCDALQGVFFKAQVQGEAKFLQLRLNRDGFIIGTEYLSDLVEKEHADHKHGNILVHSTPMF</sequence>
<comment type="caution">
    <text evidence="1">The sequence shown here is derived from an EMBL/GenBank/DDBJ whole genome shotgun (WGS) entry which is preliminary data.</text>
</comment>
<gene>
    <name evidence="2" type="ORF">CK203_032226</name>
    <name evidence="1" type="ORF">CK203_112368</name>
</gene>
<dbReference type="EMBL" id="QGNW01000092">
    <property type="protein sequence ID" value="RVW98557.1"/>
    <property type="molecule type" value="Genomic_DNA"/>
</dbReference>
<protein>
    <submittedName>
        <fullName evidence="1">Uncharacterized protein</fullName>
    </submittedName>
</protein>